<dbReference type="PANTHER" id="PTHR35146">
    <property type="entry name" value="UPF0178 PROTEIN YAII"/>
    <property type="match status" value="1"/>
</dbReference>
<gene>
    <name evidence="3" type="ORF">SAMN05444336_11123</name>
</gene>
<organism evidence="3 4">
    <name type="scientific">Albimonas donghaensis</name>
    <dbReference type="NCBI Taxonomy" id="356660"/>
    <lineage>
        <taxon>Bacteria</taxon>
        <taxon>Pseudomonadati</taxon>
        <taxon>Pseudomonadota</taxon>
        <taxon>Alphaproteobacteria</taxon>
        <taxon>Rhodobacterales</taxon>
        <taxon>Paracoccaceae</taxon>
        <taxon>Albimonas</taxon>
    </lineage>
</organism>
<protein>
    <recommendedName>
        <fullName evidence="2">UPF0178 protein SAMN05444336_11123</fullName>
    </recommendedName>
</protein>
<dbReference type="OrthoDB" id="9798918at2"/>
<dbReference type="InterPro" id="IPR003791">
    <property type="entry name" value="UPF0178"/>
</dbReference>
<dbReference type="EMBL" id="FNMZ01000011">
    <property type="protein sequence ID" value="SDX83001.1"/>
    <property type="molecule type" value="Genomic_DNA"/>
</dbReference>
<dbReference type="Proteomes" id="UP000199118">
    <property type="component" value="Unassembled WGS sequence"/>
</dbReference>
<dbReference type="CDD" id="cd18720">
    <property type="entry name" value="PIN_YqxD-like"/>
    <property type="match status" value="1"/>
</dbReference>
<evidence type="ECO:0000313" key="3">
    <source>
        <dbReference type="EMBL" id="SDX83001.1"/>
    </source>
</evidence>
<accession>A0A1H3EW61</accession>
<evidence type="ECO:0000256" key="2">
    <source>
        <dbReference type="HAMAP-Rule" id="MF_00489"/>
    </source>
</evidence>
<evidence type="ECO:0000313" key="4">
    <source>
        <dbReference type="Proteomes" id="UP000199118"/>
    </source>
</evidence>
<name>A0A1H3EW61_9RHOB</name>
<comment type="similarity">
    <text evidence="1 2">Belongs to the UPF0178 family.</text>
</comment>
<reference evidence="3 4" key="1">
    <citation type="submission" date="2016-10" db="EMBL/GenBank/DDBJ databases">
        <authorList>
            <person name="de Groot N.N."/>
        </authorList>
    </citation>
    <scope>NUCLEOTIDE SEQUENCE [LARGE SCALE GENOMIC DNA]</scope>
    <source>
        <strain evidence="3 4">DSM 17890</strain>
    </source>
</reference>
<dbReference type="Pfam" id="PF02639">
    <property type="entry name" value="DUF188"/>
    <property type="match status" value="1"/>
</dbReference>
<dbReference type="HAMAP" id="MF_00489">
    <property type="entry name" value="UPF0178"/>
    <property type="match status" value="1"/>
</dbReference>
<dbReference type="PANTHER" id="PTHR35146:SF1">
    <property type="entry name" value="UPF0178 PROTEIN YAII"/>
    <property type="match status" value="1"/>
</dbReference>
<keyword evidence="4" id="KW-1185">Reference proteome</keyword>
<sequence>MVEIYVDADACPVRDEVLRVAARHRLRTHMVSDGGIRPSTDPMVSTVFVTGGADAADDWIAERIGPSDICVTNDIPLASRCLERGAQALKPNGEAFTEHGIGMALAQRELMQTLRETGAVTGGPRPFSKADRSNFLNRLETATQAAKRRS</sequence>
<evidence type="ECO:0000256" key="1">
    <source>
        <dbReference type="ARBA" id="ARBA00008522"/>
    </source>
</evidence>
<dbReference type="RefSeq" id="WP_092684902.1">
    <property type="nucleotide sequence ID" value="NZ_FNMZ01000011.1"/>
</dbReference>
<dbReference type="STRING" id="356660.SAMN05444336_11123"/>
<dbReference type="NCBIfam" id="NF001095">
    <property type="entry name" value="PRK00124.1"/>
    <property type="match status" value="1"/>
</dbReference>
<dbReference type="AlphaFoldDB" id="A0A1H3EW61"/>
<proteinExistence type="inferred from homology"/>